<evidence type="ECO:0000313" key="5">
    <source>
        <dbReference type="Proteomes" id="UP000556026"/>
    </source>
</evidence>
<feature type="repeat" description="TPR" evidence="3">
    <location>
        <begin position="201"/>
        <end position="234"/>
    </location>
</feature>
<dbReference type="EMBL" id="BLXX01000007">
    <property type="protein sequence ID" value="GFO60227.1"/>
    <property type="molecule type" value="Genomic_DNA"/>
</dbReference>
<evidence type="ECO:0000313" key="4">
    <source>
        <dbReference type="EMBL" id="GFO60227.1"/>
    </source>
</evidence>
<dbReference type="InterPro" id="IPR050498">
    <property type="entry name" value="Ycf3"/>
</dbReference>
<dbReference type="Pfam" id="PF00515">
    <property type="entry name" value="TPR_1"/>
    <property type="match status" value="1"/>
</dbReference>
<sequence>MGQLFLKIMPVPFIMLIVLLEVVARDAVAEDICNVLLQKSQTAANRTVYLSDGNALELFQKYLDEAGKRSIKVDPWKIRVILVANKERKEFSLNWIQMLTGQGAKERWTGLLKNLKAEPNDAVLKEATRQQWDMICYSGSGGEVAKQPRPPVNEPVPAGSNKSSLEAKQHFQQGMQYAARHDFKNAVKEFTNAIQANPSYAGAYSNRGVAYMQQKKFDLAEDDLKKAVELGPKDGKNYYNLACWFSLRNQVGRGIVAIDSALTNGFNDYNALRKDGDLANLRKSPDWQTMLDKHKVFLGKAN</sequence>
<dbReference type="PROSITE" id="PS50293">
    <property type="entry name" value="TPR_REGION"/>
    <property type="match status" value="1"/>
</dbReference>
<protein>
    <submittedName>
        <fullName evidence="4">Uncharacterized protein</fullName>
    </submittedName>
</protein>
<accession>A0A6V8MJX5</accession>
<evidence type="ECO:0000256" key="1">
    <source>
        <dbReference type="ARBA" id="ARBA00022737"/>
    </source>
</evidence>
<feature type="repeat" description="TPR" evidence="3">
    <location>
        <begin position="167"/>
        <end position="200"/>
    </location>
</feature>
<keyword evidence="5" id="KW-1185">Reference proteome</keyword>
<dbReference type="Proteomes" id="UP000556026">
    <property type="component" value="Unassembled WGS sequence"/>
</dbReference>
<dbReference type="NCBIfam" id="NF047558">
    <property type="entry name" value="TPR_END_plus"/>
    <property type="match status" value="1"/>
</dbReference>
<dbReference type="Gene3D" id="1.25.40.10">
    <property type="entry name" value="Tetratricopeptide repeat domain"/>
    <property type="match status" value="1"/>
</dbReference>
<dbReference type="InterPro" id="IPR011990">
    <property type="entry name" value="TPR-like_helical_dom_sf"/>
</dbReference>
<keyword evidence="2 3" id="KW-0802">TPR repeat</keyword>
<dbReference type="PANTHER" id="PTHR44858">
    <property type="entry name" value="TETRATRICOPEPTIDE REPEAT PROTEIN 6"/>
    <property type="match status" value="1"/>
</dbReference>
<dbReference type="AlphaFoldDB" id="A0A6V8MJX5"/>
<evidence type="ECO:0000256" key="3">
    <source>
        <dbReference type="PROSITE-ProRule" id="PRU00339"/>
    </source>
</evidence>
<dbReference type="SMART" id="SM00028">
    <property type="entry name" value="TPR"/>
    <property type="match status" value="2"/>
</dbReference>
<dbReference type="InterPro" id="IPR019734">
    <property type="entry name" value="TPR_rpt"/>
</dbReference>
<organism evidence="4 5">
    <name type="scientific">Geomonas silvestris</name>
    <dbReference type="NCBI Taxonomy" id="2740184"/>
    <lineage>
        <taxon>Bacteria</taxon>
        <taxon>Pseudomonadati</taxon>
        <taxon>Thermodesulfobacteriota</taxon>
        <taxon>Desulfuromonadia</taxon>
        <taxon>Geobacterales</taxon>
        <taxon>Geobacteraceae</taxon>
        <taxon>Geomonas</taxon>
    </lineage>
</organism>
<proteinExistence type="predicted"/>
<dbReference type="SUPFAM" id="SSF48452">
    <property type="entry name" value="TPR-like"/>
    <property type="match status" value="1"/>
</dbReference>
<name>A0A6V8MJX5_9BACT</name>
<dbReference type="PANTHER" id="PTHR44858:SF1">
    <property type="entry name" value="UDP-N-ACETYLGLUCOSAMINE--PEPTIDE N-ACETYLGLUCOSAMINYLTRANSFERASE SPINDLY-RELATED"/>
    <property type="match status" value="1"/>
</dbReference>
<evidence type="ECO:0000256" key="2">
    <source>
        <dbReference type="ARBA" id="ARBA00022803"/>
    </source>
</evidence>
<reference evidence="5" key="1">
    <citation type="submission" date="2020-06" db="EMBL/GenBank/DDBJ databases">
        <title>Draft genomic sequence of Geomonas sp. Red330.</title>
        <authorList>
            <person name="Itoh H."/>
            <person name="Zhenxing X."/>
            <person name="Ushijima N."/>
            <person name="Masuda Y."/>
            <person name="Shiratori Y."/>
            <person name="Senoo K."/>
        </authorList>
    </citation>
    <scope>NUCLEOTIDE SEQUENCE [LARGE SCALE GENOMIC DNA]</scope>
    <source>
        <strain evidence="5">Red330</strain>
    </source>
</reference>
<comment type="caution">
    <text evidence="4">The sequence shown here is derived from an EMBL/GenBank/DDBJ whole genome shotgun (WGS) entry which is preliminary data.</text>
</comment>
<dbReference type="PROSITE" id="PS50005">
    <property type="entry name" value="TPR"/>
    <property type="match status" value="2"/>
</dbReference>
<keyword evidence="1" id="KW-0677">Repeat</keyword>
<dbReference type="RefSeq" id="WP_183355037.1">
    <property type="nucleotide sequence ID" value="NZ_BLXX01000007.1"/>
</dbReference>
<gene>
    <name evidence="4" type="ORF">GMST_25520</name>
</gene>